<evidence type="ECO:0000256" key="2">
    <source>
        <dbReference type="ARBA" id="ARBA00022692"/>
    </source>
</evidence>
<evidence type="ECO:0000256" key="8">
    <source>
        <dbReference type="PROSITE-ProRule" id="PRU00175"/>
    </source>
</evidence>
<dbReference type="AlphaFoldDB" id="A0AAF0XGI4"/>
<evidence type="ECO:0000256" key="3">
    <source>
        <dbReference type="ARBA" id="ARBA00022723"/>
    </source>
</evidence>
<evidence type="ECO:0000313" key="12">
    <source>
        <dbReference type="Proteomes" id="UP000077755"/>
    </source>
</evidence>
<evidence type="ECO:0000256" key="6">
    <source>
        <dbReference type="ARBA" id="ARBA00022989"/>
    </source>
</evidence>
<dbReference type="Gene3D" id="3.30.40.10">
    <property type="entry name" value="Zinc/RING finger domain, C3HC4 (zinc finger)"/>
    <property type="match status" value="1"/>
</dbReference>
<evidence type="ECO:0000259" key="10">
    <source>
        <dbReference type="PROSITE" id="PS50089"/>
    </source>
</evidence>
<keyword evidence="7" id="KW-0472">Membrane</keyword>
<sequence>MGSSSSRLGSRQNRAPRTPKRSLLSVLVCGGGGASTSRSASIEVNDNPADALMTPAPGQSSISGKFQRSKKETVADHSFSIPQIPQASSFETDFRATENSLVDDDSCSVETDNQKGLCRSKDVISPHQLGIDYRFRDIASTSYEDRPPPDQIPASGRDNLDAAGSVDNIIDRDLPQSCSIVAQTCISDSCSDGMSTENHASELTTIHDFDSSSISAVSDSPINFDMQSNDTHDATALGLGFVVSDREHGLRDESLLHLDVLSLSPNTLSNSSADNGDNEVRNNSRRLFWDAFSRRSSRRRSDSRTLVFTSEDSDDLGSQDRWLFDFNSEYLDDGVGDAGNVESRNHSLNEHRWHSSNESPTSRRLVDDLTTMRWSDRRSNICPSGRHPHGTCSCESILRSDESGAHASISRIVMLAEALFEVLDEIHRQPLSLSLPIVSLPASESIVDSLPVKNHRKTQKTDDDDDEEQCYICLAEYEDGDKIRILPCHHEYHMVCVDKWLKEIHGVCPLCRGDVREIETSASNIEIPSL</sequence>
<dbReference type="EMBL" id="CP093348">
    <property type="protein sequence ID" value="WOH06016.1"/>
    <property type="molecule type" value="Genomic_DNA"/>
</dbReference>
<dbReference type="SMART" id="SM00184">
    <property type="entry name" value="RING"/>
    <property type="match status" value="1"/>
</dbReference>
<evidence type="ECO:0000256" key="9">
    <source>
        <dbReference type="SAM" id="MobiDB-lite"/>
    </source>
</evidence>
<reference evidence="11" key="1">
    <citation type="journal article" date="2016" name="Nat. Genet.">
        <title>A high-quality carrot genome assembly provides new insights into carotenoid accumulation and asterid genome evolution.</title>
        <authorList>
            <person name="Iorizzo M."/>
            <person name="Ellison S."/>
            <person name="Senalik D."/>
            <person name="Zeng P."/>
            <person name="Satapoomin P."/>
            <person name="Huang J."/>
            <person name="Bowman M."/>
            <person name="Iovene M."/>
            <person name="Sanseverino W."/>
            <person name="Cavagnaro P."/>
            <person name="Yildiz M."/>
            <person name="Macko-Podgorni A."/>
            <person name="Moranska E."/>
            <person name="Grzebelus E."/>
            <person name="Grzebelus D."/>
            <person name="Ashrafi H."/>
            <person name="Zheng Z."/>
            <person name="Cheng S."/>
            <person name="Spooner D."/>
            <person name="Van Deynze A."/>
            <person name="Simon P."/>
        </authorList>
    </citation>
    <scope>NUCLEOTIDE SEQUENCE</scope>
    <source>
        <tissue evidence="11">Leaf</tissue>
    </source>
</reference>
<dbReference type="InterPro" id="IPR051653">
    <property type="entry name" value="E3_ligase_sorting_rcpt"/>
</dbReference>
<dbReference type="PANTHER" id="PTHR47168:SF1">
    <property type="entry name" value="OS02G0798600 PROTEIN"/>
    <property type="match status" value="1"/>
</dbReference>
<dbReference type="SUPFAM" id="SSF57850">
    <property type="entry name" value="RING/U-box"/>
    <property type="match status" value="1"/>
</dbReference>
<evidence type="ECO:0000256" key="1">
    <source>
        <dbReference type="ARBA" id="ARBA00004167"/>
    </source>
</evidence>
<gene>
    <name evidence="11" type="ORF">DCAR_0625439</name>
</gene>
<reference evidence="11" key="2">
    <citation type="submission" date="2022-03" db="EMBL/GenBank/DDBJ databases">
        <title>Draft title - Genomic analysis of global carrot germplasm unveils the trajectory of domestication and the origin of high carotenoid orange carrot.</title>
        <authorList>
            <person name="Iorizzo M."/>
            <person name="Ellison S."/>
            <person name="Senalik D."/>
            <person name="Macko-Podgorni A."/>
            <person name="Grzebelus D."/>
            <person name="Bostan H."/>
            <person name="Rolling W."/>
            <person name="Curaba J."/>
            <person name="Simon P."/>
        </authorList>
    </citation>
    <scope>NUCLEOTIDE SEQUENCE</scope>
    <source>
        <tissue evidence="11">Leaf</tissue>
    </source>
</reference>
<dbReference type="PANTHER" id="PTHR47168">
    <property type="entry name" value="RING ZINC FINGER DOMAIN SUPERFAMILY PROTEIN-RELATED"/>
    <property type="match status" value="1"/>
</dbReference>
<keyword evidence="12" id="KW-1185">Reference proteome</keyword>
<keyword evidence="4 8" id="KW-0863">Zinc-finger</keyword>
<feature type="compositionally biased region" description="Polar residues" evidence="9">
    <location>
        <begin position="57"/>
        <end position="66"/>
    </location>
</feature>
<dbReference type="PROSITE" id="PS50089">
    <property type="entry name" value="ZF_RING_2"/>
    <property type="match status" value="1"/>
</dbReference>
<keyword evidence="5" id="KW-0862">Zinc</keyword>
<evidence type="ECO:0000313" key="11">
    <source>
        <dbReference type="EMBL" id="WOH06016.1"/>
    </source>
</evidence>
<comment type="subcellular location">
    <subcellularLocation>
        <location evidence="1">Membrane</location>
        <topology evidence="1">Single-pass membrane protein</topology>
    </subcellularLocation>
</comment>
<evidence type="ECO:0000256" key="5">
    <source>
        <dbReference type="ARBA" id="ARBA00022833"/>
    </source>
</evidence>
<feature type="domain" description="RING-type" evidence="10">
    <location>
        <begin position="470"/>
        <end position="512"/>
    </location>
</feature>
<protein>
    <recommendedName>
        <fullName evidence="10">RING-type domain-containing protein</fullName>
    </recommendedName>
</protein>
<accession>A0AAF0XGI4</accession>
<evidence type="ECO:0000256" key="7">
    <source>
        <dbReference type="ARBA" id="ARBA00023136"/>
    </source>
</evidence>
<dbReference type="FunFam" id="3.30.40.10:FF:000388">
    <property type="entry name" value="Putative RING zinc finger domain superfamily protein"/>
    <property type="match status" value="1"/>
</dbReference>
<feature type="compositionally biased region" description="Polar residues" evidence="9">
    <location>
        <begin position="1"/>
        <end position="15"/>
    </location>
</feature>
<dbReference type="InterPro" id="IPR013083">
    <property type="entry name" value="Znf_RING/FYVE/PHD"/>
</dbReference>
<dbReference type="Proteomes" id="UP000077755">
    <property type="component" value="Chromosome 6"/>
</dbReference>
<dbReference type="InterPro" id="IPR001841">
    <property type="entry name" value="Znf_RING"/>
</dbReference>
<dbReference type="GO" id="GO:0016020">
    <property type="term" value="C:membrane"/>
    <property type="evidence" value="ECO:0007669"/>
    <property type="project" value="UniProtKB-SubCell"/>
</dbReference>
<keyword evidence="6" id="KW-1133">Transmembrane helix</keyword>
<dbReference type="GO" id="GO:0008270">
    <property type="term" value="F:zinc ion binding"/>
    <property type="evidence" value="ECO:0007669"/>
    <property type="project" value="UniProtKB-KW"/>
</dbReference>
<organism evidence="11 12">
    <name type="scientific">Daucus carota subsp. sativus</name>
    <name type="common">Carrot</name>
    <dbReference type="NCBI Taxonomy" id="79200"/>
    <lineage>
        <taxon>Eukaryota</taxon>
        <taxon>Viridiplantae</taxon>
        <taxon>Streptophyta</taxon>
        <taxon>Embryophyta</taxon>
        <taxon>Tracheophyta</taxon>
        <taxon>Spermatophyta</taxon>
        <taxon>Magnoliopsida</taxon>
        <taxon>eudicotyledons</taxon>
        <taxon>Gunneridae</taxon>
        <taxon>Pentapetalae</taxon>
        <taxon>asterids</taxon>
        <taxon>campanulids</taxon>
        <taxon>Apiales</taxon>
        <taxon>Apiaceae</taxon>
        <taxon>Apioideae</taxon>
        <taxon>Scandiceae</taxon>
        <taxon>Daucinae</taxon>
        <taxon>Daucus</taxon>
        <taxon>Daucus sect. Daucus</taxon>
    </lineage>
</organism>
<keyword evidence="2" id="KW-0812">Transmembrane</keyword>
<feature type="region of interest" description="Disordered" evidence="9">
    <location>
        <begin position="54"/>
        <end position="78"/>
    </location>
</feature>
<evidence type="ECO:0000256" key="4">
    <source>
        <dbReference type="ARBA" id="ARBA00022771"/>
    </source>
</evidence>
<feature type="region of interest" description="Disordered" evidence="9">
    <location>
        <begin position="1"/>
        <end position="24"/>
    </location>
</feature>
<name>A0AAF0XGI4_DAUCS</name>
<keyword evidence="3" id="KW-0479">Metal-binding</keyword>
<dbReference type="Pfam" id="PF13639">
    <property type="entry name" value="zf-RING_2"/>
    <property type="match status" value="1"/>
</dbReference>
<proteinExistence type="predicted"/>